<dbReference type="Gene3D" id="3.30.470.20">
    <property type="entry name" value="ATP-grasp fold, B domain"/>
    <property type="match status" value="1"/>
</dbReference>
<dbReference type="PANTHER" id="PTHR48095">
    <property type="entry name" value="PYRUVATE CARBOXYLASE SUBUNIT A"/>
    <property type="match status" value="1"/>
</dbReference>
<evidence type="ECO:0000313" key="11">
    <source>
        <dbReference type="Proteomes" id="UP001519332"/>
    </source>
</evidence>
<dbReference type="PANTHER" id="PTHR48095:SF2">
    <property type="entry name" value="BIOTIN CARBOXYLASE, CHLOROPLASTIC"/>
    <property type="match status" value="1"/>
</dbReference>
<keyword evidence="5 7" id="KW-0067">ATP-binding</keyword>
<dbReference type="SMART" id="SM00878">
    <property type="entry name" value="Biotin_carb_C"/>
    <property type="match status" value="1"/>
</dbReference>
<dbReference type="PROSITE" id="PS50975">
    <property type="entry name" value="ATP_GRASP"/>
    <property type="match status" value="1"/>
</dbReference>
<dbReference type="InterPro" id="IPR005482">
    <property type="entry name" value="Biotin_COase_C"/>
</dbReference>
<evidence type="ECO:0000256" key="2">
    <source>
        <dbReference type="ARBA" id="ARBA00013263"/>
    </source>
</evidence>
<dbReference type="InterPro" id="IPR051602">
    <property type="entry name" value="ACC_Biotin_Carboxylase"/>
</dbReference>
<dbReference type="SUPFAM" id="SSF52440">
    <property type="entry name" value="PreATP-grasp domain"/>
    <property type="match status" value="1"/>
</dbReference>
<dbReference type="Pfam" id="PF02786">
    <property type="entry name" value="CPSase_L_D2"/>
    <property type="match status" value="1"/>
</dbReference>
<gene>
    <name evidence="10" type="ORF">JOF56_003534</name>
</gene>
<dbReference type="InterPro" id="IPR005479">
    <property type="entry name" value="CPAse_ATP-bd"/>
</dbReference>
<dbReference type="SUPFAM" id="SSF56059">
    <property type="entry name" value="Glutathione synthetase ATP-binding domain-like"/>
    <property type="match status" value="1"/>
</dbReference>
<dbReference type="EMBL" id="JAGINW010000001">
    <property type="protein sequence ID" value="MBP2323149.1"/>
    <property type="molecule type" value="Genomic_DNA"/>
</dbReference>
<dbReference type="NCBIfam" id="NF006367">
    <property type="entry name" value="PRK08591.1"/>
    <property type="match status" value="1"/>
</dbReference>
<evidence type="ECO:0000259" key="9">
    <source>
        <dbReference type="PROSITE" id="PS50979"/>
    </source>
</evidence>
<sequence length="458" mass="49142">MIGSVLIANRGEIAMRVARTCRELGLRTVAVYSTADRDSAVVRFADEAVHIGPPPVKQSYLNVPAIIEAARLTGVDAIHPGYGFLSEDPDFAEVCEAEGFVFVGPRASVIAALGDKARARRMMAEAGLPVLPGSENAVDSTDARDLAHAIGFPVILKACAGGGGRGLSVIRNAAGFTQAYRDARATAAAVFGDGRVYLERYVDNARHIEVQVLADQSGSVVHFPERDCSVQRRHQKLIEETPAPTLPDGLPALMAQAAVDGARGTGYTGLGTLEFLVDEDSRFYFMEINCRIQVEHPVTEMITGIDFVAEQLSIAAGAPLRVRQEDVRASGVAIECRLNAEDPRLNFAPAPGTLTTFTPPGGGFVRVDTHACAGYVVPREYDSLLAKVVTWGADRDQALARMNRALTEFHVGGNGVRTTKEFLLEVLSHPAYRSGEHTTALIPEILRQSNRPPVMTGA</sequence>
<proteinExistence type="predicted"/>
<evidence type="ECO:0000256" key="5">
    <source>
        <dbReference type="ARBA" id="ARBA00022840"/>
    </source>
</evidence>
<dbReference type="RefSeq" id="WP_209639113.1">
    <property type="nucleotide sequence ID" value="NZ_JAGINW010000001.1"/>
</dbReference>
<dbReference type="GO" id="GO:0003989">
    <property type="term" value="F:acetyl-CoA carboxylase activity"/>
    <property type="evidence" value="ECO:0007669"/>
    <property type="project" value="UniProtKB-EC"/>
</dbReference>
<comment type="caution">
    <text evidence="10">The sequence shown here is derived from an EMBL/GenBank/DDBJ whole genome shotgun (WGS) entry which is preliminary data.</text>
</comment>
<feature type="domain" description="ATP-grasp" evidence="8">
    <location>
        <begin position="120"/>
        <end position="316"/>
    </location>
</feature>
<dbReference type="InterPro" id="IPR011761">
    <property type="entry name" value="ATP-grasp"/>
</dbReference>
<evidence type="ECO:0000256" key="6">
    <source>
        <dbReference type="ARBA" id="ARBA00048600"/>
    </source>
</evidence>
<keyword evidence="4 7" id="KW-0547">Nucleotide-binding</keyword>
<dbReference type="InterPro" id="IPR005481">
    <property type="entry name" value="BC-like_N"/>
</dbReference>
<dbReference type="InterPro" id="IPR011764">
    <property type="entry name" value="Biotin_carboxylation_dom"/>
</dbReference>
<feature type="domain" description="Biotin carboxylation" evidence="9">
    <location>
        <begin position="1"/>
        <end position="447"/>
    </location>
</feature>
<evidence type="ECO:0000256" key="4">
    <source>
        <dbReference type="ARBA" id="ARBA00022741"/>
    </source>
</evidence>
<dbReference type="Pfam" id="PF02785">
    <property type="entry name" value="Biotin_carb_C"/>
    <property type="match status" value="1"/>
</dbReference>
<dbReference type="Proteomes" id="UP001519332">
    <property type="component" value="Unassembled WGS sequence"/>
</dbReference>
<name>A0ABS4TFL3_9PSEU</name>
<evidence type="ECO:0000256" key="1">
    <source>
        <dbReference type="ARBA" id="ARBA00003761"/>
    </source>
</evidence>
<keyword evidence="11" id="KW-1185">Reference proteome</keyword>
<evidence type="ECO:0000259" key="8">
    <source>
        <dbReference type="PROSITE" id="PS50975"/>
    </source>
</evidence>
<dbReference type="InterPro" id="IPR011054">
    <property type="entry name" value="Rudment_hybrid_motif"/>
</dbReference>
<dbReference type="GO" id="GO:0004075">
    <property type="term" value="F:biotin carboxylase activity"/>
    <property type="evidence" value="ECO:0007669"/>
    <property type="project" value="UniProtKB-EC"/>
</dbReference>
<evidence type="ECO:0000313" key="10">
    <source>
        <dbReference type="EMBL" id="MBP2323149.1"/>
    </source>
</evidence>
<dbReference type="InterPro" id="IPR016185">
    <property type="entry name" value="PreATP-grasp_dom_sf"/>
</dbReference>
<evidence type="ECO:0000256" key="3">
    <source>
        <dbReference type="ARBA" id="ARBA00022598"/>
    </source>
</evidence>
<reference evidence="10 11" key="1">
    <citation type="submission" date="2021-03" db="EMBL/GenBank/DDBJ databases">
        <title>Sequencing the genomes of 1000 actinobacteria strains.</title>
        <authorList>
            <person name="Klenk H.-P."/>
        </authorList>
    </citation>
    <scope>NUCLEOTIDE SEQUENCE [LARGE SCALE GENOMIC DNA]</scope>
    <source>
        <strain evidence="10 11">DSM 46670</strain>
    </source>
</reference>
<protein>
    <recommendedName>
        <fullName evidence="2">biotin carboxylase</fullName>
        <ecNumber evidence="2">6.3.4.14</ecNumber>
    </recommendedName>
</protein>
<keyword evidence="3 10" id="KW-0436">Ligase</keyword>
<dbReference type="PROSITE" id="PS50979">
    <property type="entry name" value="BC"/>
    <property type="match status" value="1"/>
</dbReference>
<evidence type="ECO:0000256" key="7">
    <source>
        <dbReference type="PROSITE-ProRule" id="PRU00409"/>
    </source>
</evidence>
<comment type="catalytic activity">
    <reaction evidence="6">
        <text>N(6)-biotinyl-L-lysyl-[protein] + hydrogencarbonate + ATP = N(6)-carboxybiotinyl-L-lysyl-[protein] + ADP + phosphate + H(+)</text>
        <dbReference type="Rhea" id="RHEA:13501"/>
        <dbReference type="Rhea" id="RHEA-COMP:10505"/>
        <dbReference type="Rhea" id="RHEA-COMP:10506"/>
        <dbReference type="ChEBI" id="CHEBI:15378"/>
        <dbReference type="ChEBI" id="CHEBI:17544"/>
        <dbReference type="ChEBI" id="CHEBI:30616"/>
        <dbReference type="ChEBI" id="CHEBI:43474"/>
        <dbReference type="ChEBI" id="CHEBI:83144"/>
        <dbReference type="ChEBI" id="CHEBI:83145"/>
        <dbReference type="ChEBI" id="CHEBI:456216"/>
        <dbReference type="EC" id="6.3.4.14"/>
    </reaction>
</comment>
<dbReference type="SUPFAM" id="SSF51246">
    <property type="entry name" value="Rudiment single hybrid motif"/>
    <property type="match status" value="1"/>
</dbReference>
<accession>A0ABS4TFL3</accession>
<organism evidence="10 11">
    <name type="scientific">Kibdelosporangium banguiense</name>
    <dbReference type="NCBI Taxonomy" id="1365924"/>
    <lineage>
        <taxon>Bacteria</taxon>
        <taxon>Bacillati</taxon>
        <taxon>Actinomycetota</taxon>
        <taxon>Actinomycetes</taxon>
        <taxon>Pseudonocardiales</taxon>
        <taxon>Pseudonocardiaceae</taxon>
        <taxon>Kibdelosporangium</taxon>
    </lineage>
</organism>
<dbReference type="EC" id="6.3.4.14" evidence="2"/>
<dbReference type="Pfam" id="PF00289">
    <property type="entry name" value="Biotin_carb_N"/>
    <property type="match status" value="1"/>
</dbReference>
<comment type="function">
    <text evidence="1">This protein is a component of the acetyl coenzyme A carboxylase complex; first, biotin carboxylase catalyzes the carboxylation of the carrier protein and then the transcarboxylase transfers the carboxyl group to form malonyl-CoA.</text>
</comment>